<dbReference type="Pfam" id="PF03946">
    <property type="entry name" value="Ribosomal_L11_N"/>
    <property type="match status" value="1"/>
</dbReference>
<dbReference type="GO" id="GO:0005840">
    <property type="term" value="C:ribosome"/>
    <property type="evidence" value="ECO:0007669"/>
    <property type="project" value="UniProtKB-KW"/>
</dbReference>
<accession>A0A2A9LVT4</accession>
<dbReference type="GO" id="GO:0003735">
    <property type="term" value="F:structural constituent of ribosome"/>
    <property type="evidence" value="ECO:0007669"/>
    <property type="project" value="InterPro"/>
</dbReference>
<dbReference type="OrthoDB" id="10448654at2759"/>
<evidence type="ECO:0000313" key="5">
    <source>
        <dbReference type="EMBL" id="PFH30588.1"/>
    </source>
</evidence>
<sequence>MAKFKLKIIKLILHTELTSFFSSLSSILGPIGINVNFFCQEYNKRVKFKKNIFLPLHIIIYNDKSYTLKFNTIYTSFFFNTKLKKIFEKNNKKFLIKKFSFLKQIQLFPKSNIDICKTVKATLNSFYHIN</sequence>
<dbReference type="SMART" id="SM00649">
    <property type="entry name" value="RL11"/>
    <property type="match status" value="1"/>
</dbReference>
<dbReference type="EMBL" id="NWUJ01000186">
    <property type="protein sequence ID" value="PFH30588.1"/>
    <property type="molecule type" value="Genomic_DNA"/>
</dbReference>
<dbReference type="GeneID" id="40313566"/>
<dbReference type="GO" id="GO:1990904">
    <property type="term" value="C:ribonucleoprotein complex"/>
    <property type="evidence" value="ECO:0007669"/>
    <property type="project" value="UniProtKB-KW"/>
</dbReference>
<dbReference type="GO" id="GO:0006412">
    <property type="term" value="P:translation"/>
    <property type="evidence" value="ECO:0007669"/>
    <property type="project" value="InterPro"/>
</dbReference>
<dbReference type="InterPro" id="IPR000911">
    <property type="entry name" value="Ribosomal_uL11"/>
</dbReference>
<keyword evidence="2 5" id="KW-0689">Ribosomal protein</keyword>
<evidence type="ECO:0000256" key="2">
    <source>
        <dbReference type="ARBA" id="ARBA00022980"/>
    </source>
</evidence>
<dbReference type="InterPro" id="IPR020784">
    <property type="entry name" value="Ribosomal_uL11_N"/>
</dbReference>
<evidence type="ECO:0000259" key="4">
    <source>
        <dbReference type="Pfam" id="PF03946"/>
    </source>
</evidence>
<name>A0A2A9LVT4_BESBE</name>
<comment type="similarity">
    <text evidence="1">Belongs to the universal ribosomal protein uL11 family.</text>
</comment>
<feature type="domain" description="Large ribosomal subunit protein uL11 N-terminal" evidence="4">
    <location>
        <begin position="23"/>
        <end position="66"/>
    </location>
</feature>
<dbReference type="SUPFAM" id="SSF54747">
    <property type="entry name" value="Ribosomal L11/L12e N-terminal domain"/>
    <property type="match status" value="1"/>
</dbReference>
<dbReference type="VEuPathDB" id="ToxoDB:BESB_086400"/>
<dbReference type="RefSeq" id="XP_029214601.1">
    <property type="nucleotide sequence ID" value="NW_021703914.1"/>
</dbReference>
<gene>
    <name evidence="5" type="ORF">BESB_086400</name>
</gene>
<dbReference type="AlphaFoldDB" id="A0A2A9LVT4"/>
<comment type="caution">
    <text evidence="5">The sequence shown here is derived from an EMBL/GenBank/DDBJ whole genome shotgun (WGS) entry which is preliminary data.</text>
</comment>
<keyword evidence="3" id="KW-0687">Ribonucleoprotein</keyword>
<dbReference type="Gene3D" id="3.30.1550.10">
    <property type="entry name" value="Ribosomal protein L11/L12, N-terminal domain"/>
    <property type="match status" value="1"/>
</dbReference>
<evidence type="ECO:0000256" key="3">
    <source>
        <dbReference type="ARBA" id="ARBA00023274"/>
    </source>
</evidence>
<dbReference type="Proteomes" id="UP000224006">
    <property type="component" value="Apicoplast Pltd"/>
</dbReference>
<proteinExistence type="inferred from homology"/>
<organism evidence="5 6">
    <name type="scientific">Besnoitia besnoiti</name>
    <name type="common">Apicomplexan protozoan</name>
    <dbReference type="NCBI Taxonomy" id="94643"/>
    <lineage>
        <taxon>Eukaryota</taxon>
        <taxon>Sar</taxon>
        <taxon>Alveolata</taxon>
        <taxon>Apicomplexa</taxon>
        <taxon>Conoidasida</taxon>
        <taxon>Coccidia</taxon>
        <taxon>Eucoccidiorida</taxon>
        <taxon>Eimeriorina</taxon>
        <taxon>Sarcocystidae</taxon>
        <taxon>Besnoitia</taxon>
    </lineage>
</organism>
<reference evidence="5 6" key="1">
    <citation type="submission" date="2017-09" db="EMBL/GenBank/DDBJ databases">
        <title>Genome sequencing of Besnoitia besnoiti strain Bb-Ger1.</title>
        <authorList>
            <person name="Schares G."/>
            <person name="Venepally P."/>
            <person name="Lorenzi H.A."/>
        </authorList>
    </citation>
    <scope>NUCLEOTIDE SEQUENCE [LARGE SCALE GENOMIC DNA]</scope>
    <source>
        <strain evidence="5 6">Bb-Ger1</strain>
    </source>
</reference>
<keyword evidence="6" id="KW-1185">Reference proteome</keyword>
<evidence type="ECO:0000256" key="1">
    <source>
        <dbReference type="ARBA" id="ARBA00010537"/>
    </source>
</evidence>
<dbReference type="SMR" id="A0A2A9LVT4"/>
<evidence type="ECO:0000313" key="6">
    <source>
        <dbReference type="Proteomes" id="UP000224006"/>
    </source>
</evidence>
<dbReference type="InterPro" id="IPR036796">
    <property type="entry name" value="Ribosomal_uL11_N_sf"/>
</dbReference>
<dbReference type="STRING" id="94643.A0A2A9LVT4"/>
<protein>
    <submittedName>
        <fullName evidence="5">Putative ribosomal protein L11</fullName>
    </submittedName>
</protein>